<sequence length="217" mass="25194">MLLNTHRTTLSRQRSLSCSHRNIRPRFYIDKDDNKKEQLSDDSTESHIEHCKGSSLRMLQNKFGSLIQDGIVEGQRFALSSDLWRYATSTVHCDLLITLKPNIHEQEMKIAVVWLVEMIKKHEMQLRIEVRHHKLKDCYAIYLTADYKSLLKGAELCHIKKPVKSKFGGGMREFSFEEAQCFAGIEGRNTFLSDMERALIGGDVSDITVLYPYRTYY</sequence>
<dbReference type="Proteomes" id="UP000095283">
    <property type="component" value="Unplaced"/>
</dbReference>
<organism evidence="1 2">
    <name type="scientific">Heterorhabditis bacteriophora</name>
    <name type="common">Entomopathogenic nematode worm</name>
    <dbReference type="NCBI Taxonomy" id="37862"/>
    <lineage>
        <taxon>Eukaryota</taxon>
        <taxon>Metazoa</taxon>
        <taxon>Ecdysozoa</taxon>
        <taxon>Nematoda</taxon>
        <taxon>Chromadorea</taxon>
        <taxon>Rhabditida</taxon>
        <taxon>Rhabditina</taxon>
        <taxon>Rhabditomorpha</taxon>
        <taxon>Strongyloidea</taxon>
        <taxon>Heterorhabditidae</taxon>
        <taxon>Heterorhabditis</taxon>
    </lineage>
</organism>
<evidence type="ECO:0000313" key="2">
    <source>
        <dbReference type="WBParaSite" id="Hba_13400"/>
    </source>
</evidence>
<dbReference type="WBParaSite" id="Hba_13400">
    <property type="protein sequence ID" value="Hba_13400"/>
    <property type="gene ID" value="Hba_13400"/>
</dbReference>
<protein>
    <submittedName>
        <fullName evidence="2">PAP-associated domain-containing protein</fullName>
    </submittedName>
</protein>
<evidence type="ECO:0000313" key="1">
    <source>
        <dbReference type="Proteomes" id="UP000095283"/>
    </source>
</evidence>
<accession>A0A1I7X7E2</accession>
<dbReference type="AlphaFoldDB" id="A0A1I7X7E2"/>
<keyword evidence="1" id="KW-1185">Reference proteome</keyword>
<proteinExistence type="predicted"/>
<reference evidence="2" key="1">
    <citation type="submission" date="2016-11" db="UniProtKB">
        <authorList>
            <consortium name="WormBaseParasite"/>
        </authorList>
    </citation>
    <scope>IDENTIFICATION</scope>
</reference>
<name>A0A1I7X7E2_HETBA</name>